<evidence type="ECO:0008006" key="5">
    <source>
        <dbReference type="Google" id="ProtNLM"/>
    </source>
</evidence>
<dbReference type="Pfam" id="PF20938">
    <property type="entry name" value="DUF2264_C"/>
    <property type="match status" value="1"/>
</dbReference>
<dbReference type="Proteomes" id="UP000283786">
    <property type="component" value="Chromosome"/>
</dbReference>
<dbReference type="KEGG" id="palw:PSAL_016900"/>
<dbReference type="Pfam" id="PF10022">
    <property type="entry name" value="DUF2264"/>
    <property type="match status" value="1"/>
</dbReference>
<dbReference type="RefSeq" id="WP_119838983.1">
    <property type="nucleotide sequence ID" value="NZ_CP060436.1"/>
</dbReference>
<reference evidence="3 4" key="1">
    <citation type="submission" date="2020-08" db="EMBL/GenBank/DDBJ databases">
        <title>Genome sequence of Rhodobacteraceae bacterium Lw-13e.</title>
        <authorList>
            <person name="Poehlein A."/>
            <person name="Wolter L."/>
            <person name="Daniel R."/>
            <person name="Brinkhoff T."/>
        </authorList>
    </citation>
    <scope>NUCLEOTIDE SEQUENCE [LARGE SCALE GENOMIC DNA]</scope>
    <source>
        <strain evidence="3 4">Lw-13e</strain>
    </source>
</reference>
<feature type="domain" description="DUF2264" evidence="1">
    <location>
        <begin position="31"/>
        <end position="370"/>
    </location>
</feature>
<evidence type="ECO:0000259" key="1">
    <source>
        <dbReference type="Pfam" id="PF10022"/>
    </source>
</evidence>
<dbReference type="PIRSF" id="PIRSF014753">
    <property type="entry name" value="UCP014753"/>
    <property type="match status" value="1"/>
</dbReference>
<keyword evidence="4" id="KW-1185">Reference proteome</keyword>
<gene>
    <name evidence="3" type="ORF">PSAL_016900</name>
</gene>
<dbReference type="EMBL" id="CP060436">
    <property type="protein sequence ID" value="QPM90451.1"/>
    <property type="molecule type" value="Genomic_DNA"/>
</dbReference>
<evidence type="ECO:0000313" key="4">
    <source>
        <dbReference type="Proteomes" id="UP000283786"/>
    </source>
</evidence>
<dbReference type="InterPro" id="IPR016624">
    <property type="entry name" value="UCP014753"/>
</dbReference>
<accession>A0A418SHC4</accession>
<dbReference type="PANTHER" id="PTHR35339">
    <property type="entry name" value="LINALOOL DEHYDRATASE_ISOMERASE DOMAIN-CONTAINING PROTEIN"/>
    <property type="match status" value="1"/>
</dbReference>
<organism evidence="3 4">
    <name type="scientific">Pseudooceanicola algae</name>
    <dbReference type="NCBI Taxonomy" id="1537215"/>
    <lineage>
        <taxon>Bacteria</taxon>
        <taxon>Pseudomonadati</taxon>
        <taxon>Pseudomonadota</taxon>
        <taxon>Alphaproteobacteria</taxon>
        <taxon>Rhodobacterales</taxon>
        <taxon>Paracoccaceae</taxon>
        <taxon>Pseudooceanicola</taxon>
    </lineage>
</organism>
<name>A0A418SHC4_9RHOB</name>
<feature type="domain" description="DUF2264" evidence="2">
    <location>
        <begin position="381"/>
        <end position="579"/>
    </location>
</feature>
<protein>
    <recommendedName>
        <fullName evidence="5">DUF2264 domain-containing protein</fullName>
    </recommendedName>
</protein>
<dbReference type="InterPro" id="IPR049349">
    <property type="entry name" value="DUF2264_N"/>
</dbReference>
<dbReference type="AlphaFoldDB" id="A0A418SHC4"/>
<dbReference type="InterPro" id="IPR049237">
    <property type="entry name" value="DUF2264_C"/>
</dbReference>
<evidence type="ECO:0000259" key="2">
    <source>
        <dbReference type="Pfam" id="PF20938"/>
    </source>
</evidence>
<dbReference type="PANTHER" id="PTHR35339:SF4">
    <property type="entry name" value="LINALOOL DEHYDRATASE_ISOMERASE DOMAIN-CONTAINING PROTEIN"/>
    <property type="match status" value="1"/>
</dbReference>
<proteinExistence type="predicted"/>
<dbReference type="OrthoDB" id="9813465at2"/>
<sequence length="622" mass="66894">MTGPATGTAVLWDEGGGLHGTNPLAGQRFETRADLVQALARLVAPLAPYRSAGGARLRLSPAAACFDGAAADLEGFARPLWGLAAAAAGGDALPDWPVLRAGLSNGTDPAHPEYWGDPGDLDQRLVDLAAVGFALLTARADLWDPLPPVARANVTRYLQRATQGRASANNWMFFRLLIDAGLRAVGTPVPANAGQAERDGLEALYLGEGWYRDGPGRRVDHYTGFAFHTYGLLLHHLAPETDRGAHLDRARLFAPQFAAWFDASGRGLAYGRSMTYRFAMAAFLGAYALADPDPVLPWGVLKGLVLRHLRWWSGLPIADRDGVLPVGYAYPNPAMAEDYNSPNSSYWALKAFLVLAMPDDHPFWRAEELPLPAPATTEKQAAPGLLIASTGGQKVALASGQESTNFRHGAEKYAKFAYSTRFAFAVETREAGLNTASLDGMLGVQAEGRPWRIRDGVVEARIGDRAIASRWQAYDDVTVETWLLHDGDGHLRLHRIDSAVPMDTVEGGFAVTRRDGTRDLQRHEAGFADVTSTATSLIRGLDGAGRRGRVHGPAANTHLLFPRAWVPQLVGRIPAGQTLLVSYCAAGDAPCDRPDAIPAPDDLFPLWEDMQPIGALSGAPFL</sequence>
<evidence type="ECO:0000313" key="3">
    <source>
        <dbReference type="EMBL" id="QPM90451.1"/>
    </source>
</evidence>